<dbReference type="Pfam" id="PF01694">
    <property type="entry name" value="Rhomboid"/>
    <property type="match status" value="1"/>
</dbReference>
<reference evidence="9 10" key="1">
    <citation type="submission" date="2016-08" db="EMBL/GenBank/DDBJ databases">
        <authorList>
            <person name="Loux V."/>
            <person name="Rue O."/>
        </authorList>
    </citation>
    <scope>NUCLEOTIDE SEQUENCE [LARGE SCALE GENOMIC DNA]</scope>
    <source>
        <strain evidence="9 10">AFSSA_08CEB44bac</strain>
    </source>
</reference>
<dbReference type="GO" id="GO:0016020">
    <property type="term" value="C:membrane"/>
    <property type="evidence" value="ECO:0007669"/>
    <property type="project" value="UniProtKB-SubCell"/>
</dbReference>
<evidence type="ECO:0000256" key="7">
    <source>
        <dbReference type="SAM" id="Phobius"/>
    </source>
</evidence>
<feature type="transmembrane region" description="Helical" evidence="7">
    <location>
        <begin position="166"/>
        <end position="182"/>
    </location>
</feature>
<evidence type="ECO:0000256" key="3">
    <source>
        <dbReference type="ARBA" id="ARBA00022692"/>
    </source>
</evidence>
<evidence type="ECO:0000256" key="1">
    <source>
        <dbReference type="ARBA" id="ARBA00004141"/>
    </source>
</evidence>
<sequence length="186" mass="21120">MPRILPYIRISSQPVTFSLLFLQVLMMLLGHFFFSTLAAYNEYISNGEWWRFITSLFLHVDFQHFLSNMICLLILGLSIEKYLGSIAFSIIFFTAGISGNILSYLIMSITYIHTGASGSIFGLLGAQLFIFYSHYRDANGKELMLFFSILFILLLFTFFHSSSNPISHLTGLLIGGILAPFLQNTR</sequence>
<dbReference type="RefSeq" id="WP_048721301.1">
    <property type="nucleotide sequence ID" value="NZ_CP024096.1"/>
</dbReference>
<dbReference type="Gene3D" id="1.20.1540.10">
    <property type="entry name" value="Rhomboid-like"/>
    <property type="match status" value="1"/>
</dbReference>
<feature type="transmembrane region" description="Helical" evidence="7">
    <location>
        <begin position="111"/>
        <end position="131"/>
    </location>
</feature>
<accession>A0AAX2CBL5</accession>
<dbReference type="EMBL" id="FMIK01000007">
    <property type="protein sequence ID" value="SCL82758.1"/>
    <property type="molecule type" value="Genomic_DNA"/>
</dbReference>
<comment type="subcellular location">
    <subcellularLocation>
        <location evidence="1">Membrane</location>
        <topology evidence="1">Multi-pass membrane protein</topology>
    </subcellularLocation>
</comment>
<keyword evidence="5 7" id="KW-1133">Transmembrane helix</keyword>
<keyword evidence="6 7" id="KW-0472">Membrane</keyword>
<feature type="domain" description="Peptidase S54 rhomboid" evidence="8">
    <location>
        <begin position="47"/>
        <end position="181"/>
    </location>
</feature>
<dbReference type="AlphaFoldDB" id="A0AAX2CBL5"/>
<evidence type="ECO:0000259" key="8">
    <source>
        <dbReference type="Pfam" id="PF01694"/>
    </source>
</evidence>
<dbReference type="InterPro" id="IPR050925">
    <property type="entry name" value="Rhomboid_protease_S54"/>
</dbReference>
<keyword evidence="4" id="KW-0378">Hydrolase</keyword>
<name>A0AAX2CBL5_9BACI</name>
<evidence type="ECO:0000256" key="5">
    <source>
        <dbReference type="ARBA" id="ARBA00022989"/>
    </source>
</evidence>
<gene>
    <name evidence="9" type="ORF">BCB44BAC_00258</name>
</gene>
<protein>
    <submittedName>
        <fullName evidence="9">Rhomboid family protein</fullName>
    </submittedName>
</protein>
<feature type="transmembrane region" description="Helical" evidence="7">
    <location>
        <begin position="52"/>
        <end position="75"/>
    </location>
</feature>
<dbReference type="SUPFAM" id="SSF144091">
    <property type="entry name" value="Rhomboid-like"/>
    <property type="match status" value="1"/>
</dbReference>
<dbReference type="InterPro" id="IPR022764">
    <property type="entry name" value="Peptidase_S54_rhomboid_dom"/>
</dbReference>
<dbReference type="PANTHER" id="PTHR43731">
    <property type="entry name" value="RHOMBOID PROTEASE"/>
    <property type="match status" value="1"/>
</dbReference>
<feature type="transmembrane region" description="Helical" evidence="7">
    <location>
        <begin position="82"/>
        <end position="105"/>
    </location>
</feature>
<keyword evidence="3 7" id="KW-0812">Transmembrane</keyword>
<organism evidence="9 10">
    <name type="scientific">Bacillus cytotoxicus</name>
    <dbReference type="NCBI Taxonomy" id="580165"/>
    <lineage>
        <taxon>Bacteria</taxon>
        <taxon>Bacillati</taxon>
        <taxon>Bacillota</taxon>
        <taxon>Bacilli</taxon>
        <taxon>Bacillales</taxon>
        <taxon>Bacillaceae</taxon>
        <taxon>Bacillus</taxon>
        <taxon>Bacillus cereus group</taxon>
    </lineage>
</organism>
<evidence type="ECO:0000256" key="2">
    <source>
        <dbReference type="ARBA" id="ARBA00009045"/>
    </source>
</evidence>
<dbReference type="Proteomes" id="UP000242164">
    <property type="component" value="Unassembled WGS sequence"/>
</dbReference>
<proteinExistence type="inferred from homology"/>
<evidence type="ECO:0000313" key="10">
    <source>
        <dbReference type="Proteomes" id="UP000242164"/>
    </source>
</evidence>
<comment type="caution">
    <text evidence="9">The sequence shown here is derived from an EMBL/GenBank/DDBJ whole genome shotgun (WGS) entry which is preliminary data.</text>
</comment>
<feature type="transmembrane region" description="Helical" evidence="7">
    <location>
        <begin position="143"/>
        <end position="160"/>
    </location>
</feature>
<feature type="transmembrane region" description="Helical" evidence="7">
    <location>
        <begin position="20"/>
        <end position="40"/>
    </location>
</feature>
<evidence type="ECO:0000313" key="9">
    <source>
        <dbReference type="EMBL" id="SCL82758.1"/>
    </source>
</evidence>
<dbReference type="InterPro" id="IPR035952">
    <property type="entry name" value="Rhomboid-like_sf"/>
</dbReference>
<dbReference type="GO" id="GO:0004252">
    <property type="term" value="F:serine-type endopeptidase activity"/>
    <property type="evidence" value="ECO:0007669"/>
    <property type="project" value="InterPro"/>
</dbReference>
<evidence type="ECO:0000256" key="6">
    <source>
        <dbReference type="ARBA" id="ARBA00023136"/>
    </source>
</evidence>
<dbReference type="PANTHER" id="PTHR43731:SF14">
    <property type="entry name" value="PRESENILIN-ASSOCIATED RHOMBOID-LIKE PROTEIN, MITOCHONDRIAL"/>
    <property type="match status" value="1"/>
</dbReference>
<comment type="similarity">
    <text evidence="2">Belongs to the peptidase S54 family.</text>
</comment>
<evidence type="ECO:0000256" key="4">
    <source>
        <dbReference type="ARBA" id="ARBA00022801"/>
    </source>
</evidence>